<feature type="binding site" evidence="9">
    <location>
        <position position="435"/>
    </location>
    <ligand>
        <name>ATP</name>
        <dbReference type="ChEBI" id="CHEBI:30616"/>
    </ligand>
</feature>
<evidence type="ECO:0000256" key="4">
    <source>
        <dbReference type="ARBA" id="ARBA00022741"/>
    </source>
</evidence>
<comment type="catalytic activity">
    <reaction evidence="7">
        <text>L-threonyl-[protein] + ATP = O-phospho-L-threonyl-[protein] + ADP + H(+)</text>
        <dbReference type="Rhea" id="RHEA:46608"/>
        <dbReference type="Rhea" id="RHEA-COMP:11060"/>
        <dbReference type="Rhea" id="RHEA-COMP:11605"/>
        <dbReference type="ChEBI" id="CHEBI:15378"/>
        <dbReference type="ChEBI" id="CHEBI:30013"/>
        <dbReference type="ChEBI" id="CHEBI:30616"/>
        <dbReference type="ChEBI" id="CHEBI:61977"/>
        <dbReference type="ChEBI" id="CHEBI:456216"/>
        <dbReference type="EC" id="2.7.11.1"/>
    </reaction>
</comment>
<dbReference type="Pfam" id="PF00069">
    <property type="entry name" value="Pkinase"/>
    <property type="match status" value="1"/>
</dbReference>
<evidence type="ECO:0000256" key="3">
    <source>
        <dbReference type="ARBA" id="ARBA00022679"/>
    </source>
</evidence>
<feature type="compositionally biased region" description="Basic and acidic residues" evidence="10">
    <location>
        <begin position="314"/>
        <end position="345"/>
    </location>
</feature>
<proteinExistence type="predicted"/>
<dbReference type="PROSITE" id="PS50011">
    <property type="entry name" value="PROTEIN_KINASE_DOM"/>
    <property type="match status" value="1"/>
</dbReference>
<dbReference type="InterPro" id="IPR011009">
    <property type="entry name" value="Kinase-like_dom_sf"/>
</dbReference>
<keyword evidence="12" id="KW-1185">Reference proteome</keyword>
<gene>
    <name evidence="13" type="primary">LOC108706000</name>
</gene>
<dbReference type="InterPro" id="IPR008271">
    <property type="entry name" value="Ser/Thr_kinase_AS"/>
</dbReference>
<dbReference type="SUPFAM" id="SSF56112">
    <property type="entry name" value="Protein kinase-like (PK-like)"/>
    <property type="match status" value="1"/>
</dbReference>
<organism evidence="12 13">
    <name type="scientific">Xenopus laevis</name>
    <name type="common">African clawed frog</name>
    <dbReference type="NCBI Taxonomy" id="8355"/>
    <lineage>
        <taxon>Eukaryota</taxon>
        <taxon>Metazoa</taxon>
        <taxon>Chordata</taxon>
        <taxon>Craniata</taxon>
        <taxon>Vertebrata</taxon>
        <taxon>Euteleostomi</taxon>
        <taxon>Amphibia</taxon>
        <taxon>Batrachia</taxon>
        <taxon>Anura</taxon>
        <taxon>Pipoidea</taxon>
        <taxon>Pipidae</taxon>
        <taxon>Xenopodinae</taxon>
        <taxon>Xenopus</taxon>
        <taxon>Xenopus</taxon>
    </lineage>
</organism>
<dbReference type="GeneID" id="108706000"/>
<sequence>MKEQKQIKQILKEESLEKAEQFATQLKERLKANESLKINILDKEVQEESKKQILKRKLRNVLLLEKWKVQEKEDQEEASKEMMKRNLRNELIKEKVKIQKQKESVEEAQRFAIQQKHRLIANLRLKTNILEKEEQEEPNREILKCKVRNVLLLESWKIQENEAQKESSREIIQRKLREELLKEQAIIQQQQIKNQTLDSTEVKKHIKSLEQETEEKVEFINKQEELAITPAKQSPEKVPAEELKVSIGKKSNATEVEIEKTEEMKKMEIETSPEEEAQMLPAPAKKSPEKVPAEKLKDTGSQKASLHISSPEADAQKDVREKPEVANQDKNRNLQKTIAKEEPRNKNRVRIRRVPIKKPESFFDFPDRMKRRTHYCRIVDELDKTLDQNQVERRLVQKAIPSITDFQLQSYIGEGAFGKVYKGQHRTSGKTVAIKTIEMHDINNRGVFHCVAQEQRILRLIDEEKCQFLTSLLCSFQTEDHLCLVMEYAEAGNLAAFTAQPGMPLERVRFYSACLVLGLQFLHEHNIAHRDLKPENILLYGDGYVKIADFGISELGKICNIYTVKQLSIGHTCYCNQR</sequence>
<dbReference type="EC" id="2.7.11.1" evidence="1"/>
<keyword evidence="5" id="KW-0418">Kinase</keyword>
<evidence type="ECO:0000256" key="2">
    <source>
        <dbReference type="ARBA" id="ARBA00022527"/>
    </source>
</evidence>
<protein>
    <recommendedName>
        <fullName evidence="1">non-specific serine/threonine protein kinase</fullName>
        <ecNumber evidence="1">2.7.11.1</ecNumber>
    </recommendedName>
</protein>
<dbReference type="RefSeq" id="XP_041434047.1">
    <property type="nucleotide sequence ID" value="XM_041578113.1"/>
</dbReference>
<accession>A0A8J1LX15</accession>
<dbReference type="PANTHER" id="PTHR24356">
    <property type="entry name" value="SERINE/THREONINE-PROTEIN KINASE"/>
    <property type="match status" value="1"/>
</dbReference>
<dbReference type="PROSITE" id="PS00107">
    <property type="entry name" value="PROTEIN_KINASE_ATP"/>
    <property type="match status" value="1"/>
</dbReference>
<keyword evidence="4 9" id="KW-0547">Nucleotide-binding</keyword>
<evidence type="ECO:0000256" key="8">
    <source>
        <dbReference type="ARBA" id="ARBA00048679"/>
    </source>
</evidence>
<dbReference type="PROSITE" id="PS00108">
    <property type="entry name" value="PROTEIN_KINASE_ST"/>
    <property type="match status" value="1"/>
</dbReference>
<dbReference type="GO" id="GO:0005524">
    <property type="term" value="F:ATP binding"/>
    <property type="evidence" value="ECO:0007669"/>
    <property type="project" value="UniProtKB-UniRule"/>
</dbReference>
<keyword evidence="6 9" id="KW-0067">ATP-binding</keyword>
<dbReference type="GO" id="GO:0035556">
    <property type="term" value="P:intracellular signal transduction"/>
    <property type="evidence" value="ECO:0000318"/>
    <property type="project" value="GO_Central"/>
</dbReference>
<evidence type="ECO:0000256" key="6">
    <source>
        <dbReference type="ARBA" id="ARBA00022840"/>
    </source>
</evidence>
<feature type="region of interest" description="Disordered" evidence="10">
    <location>
        <begin position="268"/>
        <end position="345"/>
    </location>
</feature>
<dbReference type="KEGG" id="xla:108706000"/>
<dbReference type="InterPro" id="IPR000719">
    <property type="entry name" value="Prot_kinase_dom"/>
</dbReference>
<evidence type="ECO:0000313" key="13">
    <source>
        <dbReference type="RefSeq" id="XP_041434047.1"/>
    </source>
</evidence>
<dbReference type="OrthoDB" id="4062651at2759"/>
<comment type="catalytic activity">
    <reaction evidence="8">
        <text>L-seryl-[protein] + ATP = O-phospho-L-seryl-[protein] + ADP + H(+)</text>
        <dbReference type="Rhea" id="RHEA:17989"/>
        <dbReference type="Rhea" id="RHEA-COMP:9863"/>
        <dbReference type="Rhea" id="RHEA-COMP:11604"/>
        <dbReference type="ChEBI" id="CHEBI:15378"/>
        <dbReference type="ChEBI" id="CHEBI:29999"/>
        <dbReference type="ChEBI" id="CHEBI:30616"/>
        <dbReference type="ChEBI" id="CHEBI:83421"/>
        <dbReference type="ChEBI" id="CHEBI:456216"/>
        <dbReference type="EC" id="2.7.11.1"/>
    </reaction>
</comment>
<dbReference type="Gene3D" id="1.10.510.10">
    <property type="entry name" value="Transferase(Phosphotransferase) domain 1"/>
    <property type="match status" value="1"/>
</dbReference>
<dbReference type="AlphaFoldDB" id="A0A8J1LX15"/>
<feature type="domain" description="Protein kinase" evidence="11">
    <location>
        <begin position="406"/>
        <end position="578"/>
    </location>
</feature>
<dbReference type="InterPro" id="IPR050236">
    <property type="entry name" value="Ser_Thr_kinase_AGC"/>
</dbReference>
<keyword evidence="2" id="KW-0723">Serine/threonine-protein kinase</keyword>
<evidence type="ECO:0000313" key="12">
    <source>
        <dbReference type="Proteomes" id="UP000186698"/>
    </source>
</evidence>
<dbReference type="FunFam" id="3.30.200.20:FF:000474">
    <property type="entry name" value="Serine/threonine-protein kinase N2-like"/>
    <property type="match status" value="1"/>
</dbReference>
<dbReference type="Gene3D" id="3.30.200.20">
    <property type="entry name" value="Phosphorylase Kinase, domain 1"/>
    <property type="match status" value="1"/>
</dbReference>
<dbReference type="Proteomes" id="UP000186698">
    <property type="component" value="Chromosome 9_10S"/>
</dbReference>
<dbReference type="GO" id="GO:0004674">
    <property type="term" value="F:protein serine/threonine kinase activity"/>
    <property type="evidence" value="ECO:0000318"/>
    <property type="project" value="GO_Central"/>
</dbReference>
<name>A0A8J1LX15_XENLA</name>
<dbReference type="SMART" id="SM00220">
    <property type="entry name" value="S_TKc"/>
    <property type="match status" value="1"/>
</dbReference>
<dbReference type="PANTHER" id="PTHR24356:SF424">
    <property type="entry name" value="SERINE_THREONINE-PROTEIN KINASE N1 ISOFORM X1"/>
    <property type="match status" value="1"/>
</dbReference>
<evidence type="ECO:0000256" key="1">
    <source>
        <dbReference type="ARBA" id="ARBA00012513"/>
    </source>
</evidence>
<reference evidence="13" key="1">
    <citation type="submission" date="2025-08" db="UniProtKB">
        <authorList>
            <consortium name="RefSeq"/>
        </authorList>
    </citation>
    <scope>IDENTIFICATION</scope>
    <source>
        <strain evidence="13">J_2021</strain>
        <tissue evidence="13">Erythrocytes</tissue>
    </source>
</reference>
<dbReference type="InterPro" id="IPR017441">
    <property type="entry name" value="Protein_kinase_ATP_BS"/>
</dbReference>
<evidence type="ECO:0000256" key="9">
    <source>
        <dbReference type="PROSITE-ProRule" id="PRU10141"/>
    </source>
</evidence>
<feature type="compositionally biased region" description="Basic and acidic residues" evidence="10">
    <location>
        <begin position="286"/>
        <end position="300"/>
    </location>
</feature>
<evidence type="ECO:0000256" key="10">
    <source>
        <dbReference type="SAM" id="MobiDB-lite"/>
    </source>
</evidence>
<evidence type="ECO:0000259" key="11">
    <source>
        <dbReference type="PROSITE" id="PS50011"/>
    </source>
</evidence>
<keyword evidence="3" id="KW-0808">Transferase</keyword>
<evidence type="ECO:0000256" key="7">
    <source>
        <dbReference type="ARBA" id="ARBA00047899"/>
    </source>
</evidence>
<evidence type="ECO:0000256" key="5">
    <source>
        <dbReference type="ARBA" id="ARBA00022777"/>
    </source>
</evidence>